<proteinExistence type="predicted"/>
<dbReference type="AlphaFoldDB" id="A0AAD6HWU8"/>
<name>A0AAD6HWU8_9EURO</name>
<reference evidence="2" key="2">
    <citation type="submission" date="2023-01" db="EMBL/GenBank/DDBJ databases">
        <authorList>
            <person name="Petersen C."/>
        </authorList>
    </citation>
    <scope>NUCLEOTIDE SEQUENCE</scope>
    <source>
        <strain evidence="2">IBT 17514</strain>
    </source>
</reference>
<feature type="compositionally biased region" description="Basic and acidic residues" evidence="1">
    <location>
        <begin position="293"/>
        <end position="307"/>
    </location>
</feature>
<dbReference type="Proteomes" id="UP001215712">
    <property type="component" value="Unassembled WGS sequence"/>
</dbReference>
<feature type="region of interest" description="Disordered" evidence="1">
    <location>
        <begin position="1"/>
        <end position="23"/>
    </location>
</feature>
<comment type="caution">
    <text evidence="2">The sequence shown here is derived from an EMBL/GenBank/DDBJ whole genome shotgun (WGS) entry which is preliminary data.</text>
</comment>
<accession>A0AAD6HWU8</accession>
<feature type="compositionally biased region" description="Basic and acidic residues" evidence="1">
    <location>
        <begin position="250"/>
        <end position="268"/>
    </location>
</feature>
<evidence type="ECO:0000256" key="1">
    <source>
        <dbReference type="SAM" id="MobiDB-lite"/>
    </source>
</evidence>
<feature type="compositionally biased region" description="Basic residues" evidence="1">
    <location>
        <begin position="276"/>
        <end position="292"/>
    </location>
</feature>
<gene>
    <name evidence="2" type="ORF">N7493_000166</name>
</gene>
<feature type="region of interest" description="Disordered" evidence="1">
    <location>
        <begin position="250"/>
        <end position="307"/>
    </location>
</feature>
<dbReference type="EMBL" id="JAQJAN010000001">
    <property type="protein sequence ID" value="KAJ5740294.1"/>
    <property type="molecule type" value="Genomic_DNA"/>
</dbReference>
<evidence type="ECO:0000313" key="3">
    <source>
        <dbReference type="Proteomes" id="UP001215712"/>
    </source>
</evidence>
<sequence length="307" mass="34818">MATSRGGGSAPAGPQPTMNLSNPATVTLPDLSTIDFGLTAVLEVFNDDASKKTLLNMIRREVQMCEMHSEHRANYPDGRLVQLFEEDPSVKNDLLFKHYVAQHIPGMDTAADISQMIQIARASLAAGKAWDEALAMDNPRGTVRSNHVTLDDIEAQDPNRPIVKLTKVYREALVNYYLSDANKSGVSDKSTDKFSNVRFLRDTAENLLRTAGEEGMRGTQFYEEVERVRNSSCEHAQWLAGGRKRTFDEAGRARDHWEPEYTNDRNEEGPVDNNPRKRRAHHSSRPNHRTGRSQRERREFYDSYRPQ</sequence>
<organism evidence="2 3">
    <name type="scientific">Penicillium malachiteum</name>
    <dbReference type="NCBI Taxonomy" id="1324776"/>
    <lineage>
        <taxon>Eukaryota</taxon>
        <taxon>Fungi</taxon>
        <taxon>Dikarya</taxon>
        <taxon>Ascomycota</taxon>
        <taxon>Pezizomycotina</taxon>
        <taxon>Eurotiomycetes</taxon>
        <taxon>Eurotiomycetidae</taxon>
        <taxon>Eurotiales</taxon>
        <taxon>Aspergillaceae</taxon>
        <taxon>Penicillium</taxon>
    </lineage>
</organism>
<protein>
    <submittedName>
        <fullName evidence="2">Uncharacterized protein</fullName>
    </submittedName>
</protein>
<reference evidence="2" key="1">
    <citation type="journal article" date="2023" name="IMA Fungus">
        <title>Comparative genomic study of the Penicillium genus elucidates a diverse pangenome and 15 lateral gene transfer events.</title>
        <authorList>
            <person name="Petersen C."/>
            <person name="Sorensen T."/>
            <person name="Nielsen M.R."/>
            <person name="Sondergaard T.E."/>
            <person name="Sorensen J.L."/>
            <person name="Fitzpatrick D.A."/>
            <person name="Frisvad J.C."/>
            <person name="Nielsen K.L."/>
        </authorList>
    </citation>
    <scope>NUCLEOTIDE SEQUENCE</scope>
    <source>
        <strain evidence="2">IBT 17514</strain>
    </source>
</reference>
<feature type="compositionally biased region" description="Gly residues" evidence="1">
    <location>
        <begin position="1"/>
        <end position="10"/>
    </location>
</feature>
<evidence type="ECO:0000313" key="2">
    <source>
        <dbReference type="EMBL" id="KAJ5740294.1"/>
    </source>
</evidence>
<keyword evidence="3" id="KW-1185">Reference proteome</keyword>